<accession>A0A4Y2IEU1</accession>
<feature type="coiled-coil region" evidence="1">
    <location>
        <begin position="85"/>
        <end position="126"/>
    </location>
</feature>
<sequence>MTTFEEKLQEWIVNETSFLADQSLKNIPDVSALNRLAKGKNKKIWDYILTHVRAKCTVQKVKRILKLKRDQNNPEKLFPKPANDFSKLHQEIANAEDKQRFLKNSVSNIKKEIVSTEQALRDTRHETDKIHQKTAILHLITLRYEEKTALLNSLHGRLSLHLTDGVYKQNNKFLPLNIEASAKKSYSVIPDEINPRVKHLLAQTEFLVVKKFKNSAGITSLIFNLQQSINEVFKSLLMYDLLFILKEESKTSYMNMIKTLSHDQNAFPKSPKGSLKRNSEKLLQELKFNHININFSVKKVKNDICRLRSEKGSLLMTKINLFSEDIEYQTKCQLLDKIVENLGLEESICCLEEMLCNEQAKVNILKKNAAEIIINEDIVAVQNKFYTDFDTMCLLQNSVPEMLDYIVKRYVGIHNYASENLLLTMSSVLQEFPRELENELKFENEALWNVLRKNDVIKPMFQGTQTFDQSVPEAFWSLVNVAPFQNLMEVYRNVKLFKDYISSSEKEGWGYDEKRLSNACEQYDRMMNMLQGMGNDLSICEQNLEKSLSYRSAIQTSLQEWWEQSAQFIPDIVYDNKTLKMWIDIVNAADGVV</sequence>
<dbReference type="GO" id="GO:0007098">
    <property type="term" value="P:centrosome cycle"/>
    <property type="evidence" value="ECO:0007669"/>
    <property type="project" value="TreeGrafter"/>
</dbReference>
<dbReference type="Pfam" id="PF14817">
    <property type="entry name" value="HAUS5"/>
    <property type="match status" value="1"/>
</dbReference>
<evidence type="ECO:0000256" key="1">
    <source>
        <dbReference type="SAM" id="Coils"/>
    </source>
</evidence>
<evidence type="ECO:0000313" key="3">
    <source>
        <dbReference type="Proteomes" id="UP000499080"/>
    </source>
</evidence>
<organism evidence="2 3">
    <name type="scientific">Araneus ventricosus</name>
    <name type="common">Orbweaver spider</name>
    <name type="synonym">Epeira ventricosa</name>
    <dbReference type="NCBI Taxonomy" id="182803"/>
    <lineage>
        <taxon>Eukaryota</taxon>
        <taxon>Metazoa</taxon>
        <taxon>Ecdysozoa</taxon>
        <taxon>Arthropoda</taxon>
        <taxon>Chelicerata</taxon>
        <taxon>Arachnida</taxon>
        <taxon>Araneae</taxon>
        <taxon>Araneomorphae</taxon>
        <taxon>Entelegynae</taxon>
        <taxon>Araneoidea</taxon>
        <taxon>Araneidae</taxon>
        <taxon>Araneus</taxon>
    </lineage>
</organism>
<dbReference type="AlphaFoldDB" id="A0A4Y2IEU1"/>
<dbReference type="EMBL" id="BGPR01002605">
    <property type="protein sequence ID" value="GBM76188.1"/>
    <property type="molecule type" value="Genomic_DNA"/>
</dbReference>
<dbReference type="OrthoDB" id="2019614at2759"/>
<dbReference type="GO" id="GO:0070652">
    <property type="term" value="C:HAUS complex"/>
    <property type="evidence" value="ECO:0007669"/>
    <property type="project" value="InterPro"/>
</dbReference>
<name>A0A4Y2IEU1_ARAVE</name>
<keyword evidence="1" id="KW-0175">Coiled coil</keyword>
<proteinExistence type="predicted"/>
<comment type="caution">
    <text evidence="2">The sequence shown here is derived from an EMBL/GenBank/DDBJ whole genome shotgun (WGS) entry which is preliminary data.</text>
</comment>
<dbReference type="PANTHER" id="PTHR28588">
    <property type="entry name" value="HAUS AUGMIN-LIKE COMPLEX SUBUNIT 5"/>
    <property type="match status" value="1"/>
</dbReference>
<protein>
    <recommendedName>
        <fullName evidence="4">HAUS augmin-like complex subunit 5</fullName>
    </recommendedName>
</protein>
<evidence type="ECO:0008006" key="4">
    <source>
        <dbReference type="Google" id="ProtNLM"/>
    </source>
</evidence>
<dbReference type="GO" id="GO:0005813">
    <property type="term" value="C:centrosome"/>
    <property type="evidence" value="ECO:0007669"/>
    <property type="project" value="TreeGrafter"/>
</dbReference>
<dbReference type="PANTHER" id="PTHR28588:SF1">
    <property type="entry name" value="HAUS AUGMIN-LIKE COMPLEX SUBUNIT 5"/>
    <property type="match status" value="1"/>
</dbReference>
<keyword evidence="3" id="KW-1185">Reference proteome</keyword>
<gene>
    <name evidence="2" type="ORF">AVEN_146109_1</name>
</gene>
<dbReference type="InterPro" id="IPR029131">
    <property type="entry name" value="HAUS5"/>
</dbReference>
<reference evidence="2 3" key="1">
    <citation type="journal article" date="2019" name="Sci. Rep.">
        <title>Orb-weaving spider Araneus ventricosus genome elucidates the spidroin gene catalogue.</title>
        <authorList>
            <person name="Kono N."/>
            <person name="Nakamura H."/>
            <person name="Ohtoshi R."/>
            <person name="Moran D.A.P."/>
            <person name="Shinohara A."/>
            <person name="Yoshida Y."/>
            <person name="Fujiwara M."/>
            <person name="Mori M."/>
            <person name="Tomita M."/>
            <person name="Arakawa K."/>
        </authorList>
    </citation>
    <scope>NUCLEOTIDE SEQUENCE [LARGE SCALE GENOMIC DNA]</scope>
</reference>
<dbReference type="Proteomes" id="UP000499080">
    <property type="component" value="Unassembled WGS sequence"/>
</dbReference>
<dbReference type="GO" id="GO:0051225">
    <property type="term" value="P:spindle assembly"/>
    <property type="evidence" value="ECO:0007669"/>
    <property type="project" value="InterPro"/>
</dbReference>
<evidence type="ECO:0000313" key="2">
    <source>
        <dbReference type="EMBL" id="GBM76188.1"/>
    </source>
</evidence>